<gene>
    <name evidence="2" type="ORF">S06H3_30998</name>
</gene>
<feature type="non-terminal residue" evidence="2">
    <location>
        <position position="1"/>
    </location>
</feature>
<comment type="caution">
    <text evidence="2">The sequence shown here is derived from an EMBL/GenBank/DDBJ whole genome shotgun (WGS) entry which is preliminary data.</text>
</comment>
<feature type="domain" description="Secretion system C-terminal sorting" evidence="1">
    <location>
        <begin position="20"/>
        <end position="105"/>
    </location>
</feature>
<organism evidence="2">
    <name type="scientific">marine sediment metagenome</name>
    <dbReference type="NCBI Taxonomy" id="412755"/>
    <lineage>
        <taxon>unclassified sequences</taxon>
        <taxon>metagenomes</taxon>
        <taxon>ecological metagenomes</taxon>
    </lineage>
</organism>
<sequence length="108" mass="12121">LINIFDVYETSAVYQGLEIISPNPFKGKIDIRYCIGQSAEGIELKIYDTSGRLVKDFNLKSEISNLQSAVSVYWDGADDSNRKLPNGIYFCNLSIGDTGYTRKMVLLK</sequence>
<reference evidence="2" key="1">
    <citation type="journal article" date="2014" name="Front. Microbiol.">
        <title>High frequency of phylogenetically diverse reductive dehalogenase-homologous genes in deep subseafloor sedimentary metagenomes.</title>
        <authorList>
            <person name="Kawai M."/>
            <person name="Futagami T."/>
            <person name="Toyoda A."/>
            <person name="Takaki Y."/>
            <person name="Nishi S."/>
            <person name="Hori S."/>
            <person name="Arai W."/>
            <person name="Tsubouchi T."/>
            <person name="Morono Y."/>
            <person name="Uchiyama I."/>
            <person name="Ito T."/>
            <person name="Fujiyama A."/>
            <person name="Inagaki F."/>
            <person name="Takami H."/>
        </authorList>
    </citation>
    <scope>NUCLEOTIDE SEQUENCE</scope>
    <source>
        <strain evidence="2">Expedition CK06-06</strain>
    </source>
</reference>
<dbReference type="AlphaFoldDB" id="X1MWH1"/>
<dbReference type="InterPro" id="IPR026444">
    <property type="entry name" value="Secre_tail"/>
</dbReference>
<accession>X1MWH1</accession>
<evidence type="ECO:0000313" key="2">
    <source>
        <dbReference type="EMBL" id="GAI19015.1"/>
    </source>
</evidence>
<dbReference type="Pfam" id="PF18962">
    <property type="entry name" value="Por_Secre_tail"/>
    <property type="match status" value="1"/>
</dbReference>
<name>X1MWH1_9ZZZZ</name>
<dbReference type="NCBIfam" id="TIGR04183">
    <property type="entry name" value="Por_Secre_tail"/>
    <property type="match status" value="1"/>
</dbReference>
<protein>
    <recommendedName>
        <fullName evidence="1">Secretion system C-terminal sorting domain-containing protein</fullName>
    </recommendedName>
</protein>
<proteinExistence type="predicted"/>
<dbReference type="Gene3D" id="2.60.40.4070">
    <property type="match status" value="1"/>
</dbReference>
<evidence type="ECO:0000259" key="1">
    <source>
        <dbReference type="Pfam" id="PF18962"/>
    </source>
</evidence>
<dbReference type="EMBL" id="BARV01018310">
    <property type="protein sequence ID" value="GAI19015.1"/>
    <property type="molecule type" value="Genomic_DNA"/>
</dbReference>